<dbReference type="Gene3D" id="1.10.357.10">
    <property type="entry name" value="Tetracycline Repressor, domain 2"/>
    <property type="match status" value="1"/>
</dbReference>
<dbReference type="InterPro" id="IPR001647">
    <property type="entry name" value="HTH_TetR"/>
</dbReference>
<dbReference type="GO" id="GO:0003700">
    <property type="term" value="F:DNA-binding transcription factor activity"/>
    <property type="evidence" value="ECO:0007669"/>
    <property type="project" value="TreeGrafter"/>
</dbReference>
<evidence type="ECO:0000256" key="2">
    <source>
        <dbReference type="ARBA" id="ARBA00023125"/>
    </source>
</evidence>
<dbReference type="Proteomes" id="UP000292235">
    <property type="component" value="Chromosome"/>
</dbReference>
<keyword evidence="2 4" id="KW-0238">DNA-binding</keyword>
<evidence type="ECO:0000256" key="4">
    <source>
        <dbReference type="PROSITE-ProRule" id="PRU00335"/>
    </source>
</evidence>
<proteinExistence type="predicted"/>
<dbReference type="PROSITE" id="PS50977">
    <property type="entry name" value="HTH_TETR_2"/>
    <property type="match status" value="1"/>
</dbReference>
<evidence type="ECO:0000313" key="7">
    <source>
        <dbReference type="EMBL" id="QBI54103.1"/>
    </source>
</evidence>
<dbReference type="AlphaFoldDB" id="A0A4P6Q0X7"/>
<dbReference type="SUPFAM" id="SSF46689">
    <property type="entry name" value="Homeodomain-like"/>
    <property type="match status" value="1"/>
</dbReference>
<dbReference type="PANTHER" id="PTHR30055:SF234">
    <property type="entry name" value="HTH-TYPE TRANSCRIPTIONAL REGULATOR BETI"/>
    <property type="match status" value="1"/>
</dbReference>
<sequence>MSDETSAGGDAGAGNPAGERHHPAQAVSARGRATRARLLEGARAEILGGDGSLEVAAVARRAEVSAGLLYRYFDGKDGLVAAVVDDFYDGYDSEVFNVI</sequence>
<gene>
    <name evidence="7" type="ORF">EKD16_11600</name>
</gene>
<keyword evidence="3" id="KW-0804">Transcription</keyword>
<dbReference type="KEGG" id="strr:EKD16_11600"/>
<keyword evidence="1" id="KW-0805">Transcription regulation</keyword>
<dbReference type="Pfam" id="PF00440">
    <property type="entry name" value="TetR_N"/>
    <property type="match status" value="1"/>
</dbReference>
<dbReference type="GO" id="GO:0000976">
    <property type="term" value="F:transcription cis-regulatory region binding"/>
    <property type="evidence" value="ECO:0007669"/>
    <property type="project" value="TreeGrafter"/>
</dbReference>
<feature type="domain" description="HTH tetR-type" evidence="6">
    <location>
        <begin position="32"/>
        <end position="91"/>
    </location>
</feature>
<dbReference type="InterPro" id="IPR050109">
    <property type="entry name" value="HTH-type_TetR-like_transc_reg"/>
</dbReference>
<evidence type="ECO:0000256" key="5">
    <source>
        <dbReference type="SAM" id="MobiDB-lite"/>
    </source>
</evidence>
<dbReference type="RefSeq" id="WP_131098347.1">
    <property type="nucleotide sequence ID" value="NZ_CP036455.1"/>
</dbReference>
<evidence type="ECO:0000313" key="8">
    <source>
        <dbReference type="Proteomes" id="UP000292235"/>
    </source>
</evidence>
<reference evidence="7 8" key="1">
    <citation type="submission" date="2019-02" db="EMBL/GenBank/DDBJ databases">
        <authorList>
            <person name="Khodamoradi S."/>
            <person name="Hahnke R.L."/>
            <person name="Kaempfer P."/>
            <person name="Schumann P."/>
            <person name="Rohde M."/>
            <person name="Steinert M."/>
            <person name="Luzhetskyy A."/>
            <person name="Wink J."/>
            <person name="Ruckert C."/>
        </authorList>
    </citation>
    <scope>NUCLEOTIDE SEQUENCE [LARGE SCALE GENOMIC DNA]</scope>
    <source>
        <strain evidence="7 8">M2</strain>
    </source>
</reference>
<evidence type="ECO:0000256" key="1">
    <source>
        <dbReference type="ARBA" id="ARBA00023015"/>
    </source>
</evidence>
<evidence type="ECO:0000256" key="3">
    <source>
        <dbReference type="ARBA" id="ARBA00023163"/>
    </source>
</evidence>
<evidence type="ECO:0000259" key="6">
    <source>
        <dbReference type="PROSITE" id="PS50977"/>
    </source>
</evidence>
<feature type="region of interest" description="Disordered" evidence="5">
    <location>
        <begin position="1"/>
        <end position="32"/>
    </location>
</feature>
<keyword evidence="8" id="KW-1185">Reference proteome</keyword>
<dbReference type="EMBL" id="CP036455">
    <property type="protein sequence ID" value="QBI54103.1"/>
    <property type="molecule type" value="Genomic_DNA"/>
</dbReference>
<protein>
    <submittedName>
        <fullName evidence="7">Transcriptional regulator BetI</fullName>
    </submittedName>
</protein>
<name>A0A4P6Q0X7_9ACTN</name>
<organism evidence="7 8">
    <name type="scientific">Streptomonospora litoralis</name>
    <dbReference type="NCBI Taxonomy" id="2498135"/>
    <lineage>
        <taxon>Bacteria</taxon>
        <taxon>Bacillati</taxon>
        <taxon>Actinomycetota</taxon>
        <taxon>Actinomycetes</taxon>
        <taxon>Streptosporangiales</taxon>
        <taxon>Nocardiopsidaceae</taxon>
        <taxon>Streptomonospora</taxon>
    </lineage>
</organism>
<accession>A0A4P6Q0X7</accession>
<dbReference type="PANTHER" id="PTHR30055">
    <property type="entry name" value="HTH-TYPE TRANSCRIPTIONAL REGULATOR RUTR"/>
    <property type="match status" value="1"/>
</dbReference>
<feature type="DNA-binding region" description="H-T-H motif" evidence="4">
    <location>
        <begin position="54"/>
        <end position="73"/>
    </location>
</feature>
<dbReference type="InterPro" id="IPR009057">
    <property type="entry name" value="Homeodomain-like_sf"/>
</dbReference>
<dbReference type="OrthoDB" id="3687980at2"/>